<dbReference type="RefSeq" id="WP_323378181.1">
    <property type="nucleotide sequence ID" value="NZ_WEGJ01000016.1"/>
</dbReference>
<name>A0A7K0CLG4_9ACTN</name>
<dbReference type="EMBL" id="WEGJ01000016">
    <property type="protein sequence ID" value="MQY13852.1"/>
    <property type="molecule type" value="Genomic_DNA"/>
</dbReference>
<keyword evidence="3" id="KW-1185">Reference proteome</keyword>
<protein>
    <recommendedName>
        <fullName evidence="4">DUF2630 domain-containing protein</fullName>
    </recommendedName>
</protein>
<reference evidence="2 3" key="1">
    <citation type="submission" date="2019-10" db="EMBL/GenBank/DDBJ databases">
        <title>Streptomyces smaragdinus sp. nov. and Streptomyces fabii sp. nov., isolated from the gut of fungus growing-termite Macrotermes natalensis.</title>
        <authorList>
            <person name="Schwitalla J."/>
            <person name="Benndorf R."/>
            <person name="Martin K."/>
            <person name="De Beer W."/>
            <person name="Kaster A.-K."/>
            <person name="Vollmers J."/>
            <person name="Poulsen M."/>
            <person name="Beemelmanns C."/>
        </authorList>
    </citation>
    <scope>NUCLEOTIDE SEQUENCE [LARGE SCALE GENOMIC DNA]</scope>
    <source>
        <strain evidence="2 3">RB5</strain>
    </source>
</reference>
<sequence>MAGQNAEAEKRILGHIHEMIAEEKDLRDRRASGDNDPVTEHARLAALEVELDQAWDLLRQRRARMAVGEDPEGAQVRSASQVEGYLS</sequence>
<evidence type="ECO:0000313" key="2">
    <source>
        <dbReference type="EMBL" id="MQY13852.1"/>
    </source>
</evidence>
<organism evidence="2 3">
    <name type="scientific">Streptomyces smaragdinus</name>
    <dbReference type="NCBI Taxonomy" id="2585196"/>
    <lineage>
        <taxon>Bacteria</taxon>
        <taxon>Bacillati</taxon>
        <taxon>Actinomycetota</taxon>
        <taxon>Actinomycetes</taxon>
        <taxon>Kitasatosporales</taxon>
        <taxon>Streptomycetaceae</taxon>
        <taxon>Streptomyces</taxon>
    </lineage>
</organism>
<evidence type="ECO:0000313" key="3">
    <source>
        <dbReference type="Proteomes" id="UP000466345"/>
    </source>
</evidence>
<gene>
    <name evidence="2" type="ORF">SRB5_40080</name>
</gene>
<dbReference type="Pfam" id="PF10944">
    <property type="entry name" value="DUF2630"/>
    <property type="match status" value="1"/>
</dbReference>
<dbReference type="AlphaFoldDB" id="A0A7K0CLG4"/>
<proteinExistence type="predicted"/>
<dbReference type="InterPro" id="IPR020311">
    <property type="entry name" value="Uncharacterised_Rv0898c"/>
</dbReference>
<comment type="caution">
    <text evidence="2">The sequence shown here is derived from an EMBL/GenBank/DDBJ whole genome shotgun (WGS) entry which is preliminary data.</text>
</comment>
<dbReference type="Proteomes" id="UP000466345">
    <property type="component" value="Unassembled WGS sequence"/>
</dbReference>
<accession>A0A7K0CLG4</accession>
<feature type="region of interest" description="Disordered" evidence="1">
    <location>
        <begin position="66"/>
        <end position="87"/>
    </location>
</feature>
<evidence type="ECO:0008006" key="4">
    <source>
        <dbReference type="Google" id="ProtNLM"/>
    </source>
</evidence>
<evidence type="ECO:0000256" key="1">
    <source>
        <dbReference type="SAM" id="MobiDB-lite"/>
    </source>
</evidence>